<keyword evidence="3" id="KW-1185">Reference proteome</keyword>
<accession>A0AAN7QEM2</accession>
<organism evidence="2 3">
    <name type="scientific">Trapa natans</name>
    <name type="common">Water chestnut</name>
    <dbReference type="NCBI Taxonomy" id="22666"/>
    <lineage>
        <taxon>Eukaryota</taxon>
        <taxon>Viridiplantae</taxon>
        <taxon>Streptophyta</taxon>
        <taxon>Embryophyta</taxon>
        <taxon>Tracheophyta</taxon>
        <taxon>Spermatophyta</taxon>
        <taxon>Magnoliopsida</taxon>
        <taxon>eudicotyledons</taxon>
        <taxon>Gunneridae</taxon>
        <taxon>Pentapetalae</taxon>
        <taxon>rosids</taxon>
        <taxon>malvids</taxon>
        <taxon>Myrtales</taxon>
        <taxon>Lythraceae</taxon>
        <taxon>Trapa</taxon>
    </lineage>
</organism>
<proteinExistence type="predicted"/>
<evidence type="ECO:0000313" key="3">
    <source>
        <dbReference type="Proteomes" id="UP001346149"/>
    </source>
</evidence>
<name>A0AAN7QEM2_TRANT</name>
<dbReference type="AlphaFoldDB" id="A0AAN7QEM2"/>
<protein>
    <submittedName>
        <fullName evidence="2">Uncharacterized protein</fullName>
    </submittedName>
</protein>
<evidence type="ECO:0000256" key="1">
    <source>
        <dbReference type="SAM" id="MobiDB-lite"/>
    </source>
</evidence>
<reference evidence="2 3" key="1">
    <citation type="journal article" date="2023" name="Hortic Res">
        <title>Pangenome of water caltrop reveals structural variations and asymmetric subgenome divergence after allopolyploidization.</title>
        <authorList>
            <person name="Zhang X."/>
            <person name="Chen Y."/>
            <person name="Wang L."/>
            <person name="Yuan Y."/>
            <person name="Fang M."/>
            <person name="Shi L."/>
            <person name="Lu R."/>
            <person name="Comes H.P."/>
            <person name="Ma Y."/>
            <person name="Chen Y."/>
            <person name="Huang G."/>
            <person name="Zhou Y."/>
            <person name="Zheng Z."/>
            <person name="Qiu Y."/>
        </authorList>
    </citation>
    <scope>NUCLEOTIDE SEQUENCE [LARGE SCALE GENOMIC DNA]</scope>
    <source>
        <strain evidence="2">F231</strain>
    </source>
</reference>
<evidence type="ECO:0000313" key="2">
    <source>
        <dbReference type="EMBL" id="KAK4765422.1"/>
    </source>
</evidence>
<gene>
    <name evidence="2" type="ORF">SAY86_026512</name>
</gene>
<comment type="caution">
    <text evidence="2">The sequence shown here is derived from an EMBL/GenBank/DDBJ whole genome shotgun (WGS) entry which is preliminary data.</text>
</comment>
<dbReference type="Proteomes" id="UP001346149">
    <property type="component" value="Unassembled WGS sequence"/>
</dbReference>
<dbReference type="EMBL" id="JAXQNO010000023">
    <property type="protein sequence ID" value="KAK4765422.1"/>
    <property type="molecule type" value="Genomic_DNA"/>
</dbReference>
<feature type="region of interest" description="Disordered" evidence="1">
    <location>
        <begin position="56"/>
        <end position="86"/>
    </location>
</feature>
<feature type="compositionally biased region" description="Basic and acidic residues" evidence="1">
    <location>
        <begin position="76"/>
        <end position="86"/>
    </location>
</feature>
<sequence length="117" mass="13437">MQCNTIQVNKSKVRKIREPFTQGCQLNETGMCTPVPEIQRKWRTMWRVAKFSLPQRESARGTDEGIAGNPKILRFNSEEKDTSRSNLEDRALLVENQAAWERIGTGRGETSGLEKWK</sequence>